<dbReference type="GO" id="GO:0045944">
    <property type="term" value="P:positive regulation of transcription by RNA polymerase II"/>
    <property type="evidence" value="ECO:0007669"/>
    <property type="project" value="TreeGrafter"/>
</dbReference>
<sequence length="331" mass="36800">MAVILSLEQGNKLREQFGLGPYEPVTPLTKAADISLDNLVEGKRKRRSNLGSPSTSSSNTTPPRKGQESPRIPLGTLSGKRKLVASEEERSPAKRGRKSAVIKPGAVRAGEFVSTCEGADAVDPPVLEDHHGPLPHNKTLFLGYAFLLTMATPSDKLVNHQKPSDGPTGSSEEEEEFLEMTPYDKHYIAQQLRAGAGYILEDFNETQCNAAYQCLLIADQHCRTRKYLLCLARGIPCVSHIWVHDSCHANQLQNYRNYLLPAGYSLQEQKLLEWHPRENPFHNLKVLLVSDQQQNFLDLWSEILMTGGAASVKQHYSSAHNKGIHWVVSQA</sequence>
<dbReference type="AlphaFoldDB" id="A0A8D0FAN0"/>
<dbReference type="InterPro" id="IPR036420">
    <property type="entry name" value="BRCT_dom_sf"/>
</dbReference>
<protein>
    <recommendedName>
        <fullName evidence="5">BRCT domain-containing protein</fullName>
    </recommendedName>
</protein>
<dbReference type="Pfam" id="PF18428">
    <property type="entry name" value="BRCT_3"/>
    <property type="match status" value="1"/>
</dbReference>
<dbReference type="InterPro" id="IPR015125">
    <property type="entry name" value="53-BP1_Tudor"/>
</dbReference>
<feature type="region of interest" description="Disordered" evidence="4">
    <location>
        <begin position="39"/>
        <end position="102"/>
    </location>
</feature>
<dbReference type="PROSITE" id="PS50172">
    <property type="entry name" value="BRCT"/>
    <property type="match status" value="1"/>
</dbReference>
<keyword evidence="7" id="KW-1185">Reference proteome</keyword>
<evidence type="ECO:0000259" key="5">
    <source>
        <dbReference type="PROSITE" id="PS50172"/>
    </source>
</evidence>
<dbReference type="Ensembl" id="ENSSOCT00000011778.1">
    <property type="protein sequence ID" value="ENSSOCP00000011475.1"/>
    <property type="gene ID" value="ENSSOCG00000008714.1"/>
</dbReference>
<dbReference type="CDD" id="cd17745">
    <property type="entry name" value="BRCT_p53bp1_rpt1"/>
    <property type="match status" value="1"/>
</dbReference>
<dbReference type="CDD" id="cd17724">
    <property type="entry name" value="BRCT_p53bp1_rpt2"/>
    <property type="match status" value="1"/>
</dbReference>
<evidence type="ECO:0000256" key="4">
    <source>
        <dbReference type="SAM" id="MobiDB-lite"/>
    </source>
</evidence>
<evidence type="ECO:0000256" key="2">
    <source>
        <dbReference type="ARBA" id="ARBA00022763"/>
    </source>
</evidence>
<keyword evidence="2" id="KW-0227">DNA damage</keyword>
<dbReference type="GO" id="GO:0042393">
    <property type="term" value="F:histone binding"/>
    <property type="evidence" value="ECO:0007669"/>
    <property type="project" value="TreeGrafter"/>
</dbReference>
<dbReference type="Pfam" id="PF09038">
    <property type="entry name" value="53-BP1_Tudor"/>
    <property type="match status" value="1"/>
</dbReference>
<dbReference type="InterPro" id="IPR047252">
    <property type="entry name" value="TP53BP1-like"/>
</dbReference>
<dbReference type="InterPro" id="IPR001357">
    <property type="entry name" value="BRCT_dom"/>
</dbReference>
<dbReference type="PANTHER" id="PTHR15321">
    <property type="entry name" value="TUMOR SUPPRESSOR P53-BINDING PROTEIN 1"/>
    <property type="match status" value="1"/>
</dbReference>
<dbReference type="SUPFAM" id="SSF52113">
    <property type="entry name" value="BRCT domain"/>
    <property type="match status" value="2"/>
</dbReference>
<dbReference type="GO" id="GO:0005634">
    <property type="term" value="C:nucleus"/>
    <property type="evidence" value="ECO:0007669"/>
    <property type="project" value="UniProtKB-SubCell"/>
</dbReference>
<organism evidence="6 7">
    <name type="scientific">Strix occidentalis caurina</name>
    <name type="common">northern spotted owl</name>
    <dbReference type="NCBI Taxonomy" id="311401"/>
    <lineage>
        <taxon>Eukaryota</taxon>
        <taxon>Metazoa</taxon>
        <taxon>Chordata</taxon>
        <taxon>Craniata</taxon>
        <taxon>Vertebrata</taxon>
        <taxon>Euteleostomi</taxon>
        <taxon>Archelosauria</taxon>
        <taxon>Archosauria</taxon>
        <taxon>Dinosauria</taxon>
        <taxon>Saurischia</taxon>
        <taxon>Theropoda</taxon>
        <taxon>Coelurosauria</taxon>
        <taxon>Aves</taxon>
        <taxon>Neognathae</taxon>
        <taxon>Neoaves</taxon>
        <taxon>Telluraves</taxon>
        <taxon>Strigiformes</taxon>
        <taxon>Strigidae</taxon>
        <taxon>Strix</taxon>
    </lineage>
</organism>
<feature type="region of interest" description="Disordered" evidence="4">
    <location>
        <begin position="157"/>
        <end position="176"/>
    </location>
</feature>
<dbReference type="Gene3D" id="2.30.30.30">
    <property type="match status" value="1"/>
</dbReference>
<dbReference type="Proteomes" id="UP000694551">
    <property type="component" value="Unplaced"/>
</dbReference>
<dbReference type="InterPro" id="IPR047250">
    <property type="entry name" value="BRCT_p53bp1-like_rpt2"/>
</dbReference>
<dbReference type="InterPro" id="IPR047249">
    <property type="entry name" value="BRCT_p53bp1-like_rpt1"/>
</dbReference>
<dbReference type="InterPro" id="IPR014722">
    <property type="entry name" value="Rib_uL2_dom2"/>
</dbReference>
<comment type="subcellular location">
    <subcellularLocation>
        <location evidence="1">Nucleus</location>
    </subcellularLocation>
</comment>
<proteinExistence type="predicted"/>
<reference evidence="6" key="1">
    <citation type="submission" date="2025-08" db="UniProtKB">
        <authorList>
            <consortium name="Ensembl"/>
        </authorList>
    </citation>
    <scope>IDENTIFICATION</scope>
</reference>
<evidence type="ECO:0000313" key="6">
    <source>
        <dbReference type="Ensembl" id="ENSSOCP00000011475.1"/>
    </source>
</evidence>
<feature type="domain" description="BRCT" evidence="5">
    <location>
        <begin position="136"/>
        <end position="260"/>
    </location>
</feature>
<dbReference type="Gene3D" id="3.40.50.10190">
    <property type="entry name" value="BRCT domain"/>
    <property type="match status" value="2"/>
</dbReference>
<accession>A0A8D0FAN0</accession>
<keyword evidence="3" id="KW-0539">Nucleus</keyword>
<evidence type="ECO:0000256" key="3">
    <source>
        <dbReference type="ARBA" id="ARBA00023242"/>
    </source>
</evidence>
<evidence type="ECO:0000313" key="7">
    <source>
        <dbReference type="Proteomes" id="UP000694551"/>
    </source>
</evidence>
<evidence type="ECO:0000256" key="1">
    <source>
        <dbReference type="ARBA" id="ARBA00004123"/>
    </source>
</evidence>
<name>A0A8D0FAN0_STROC</name>
<dbReference type="GO" id="GO:0000077">
    <property type="term" value="P:DNA damage checkpoint signaling"/>
    <property type="evidence" value="ECO:0007669"/>
    <property type="project" value="TreeGrafter"/>
</dbReference>
<dbReference type="FunFam" id="3.40.50.10190:FF:000003">
    <property type="entry name" value="Tumor suppressor p53-binding protein 1"/>
    <property type="match status" value="1"/>
</dbReference>
<dbReference type="PANTHER" id="PTHR15321:SF3">
    <property type="entry name" value="TP53-BINDING PROTEIN 1"/>
    <property type="match status" value="1"/>
</dbReference>
<feature type="compositionally biased region" description="Low complexity" evidence="4">
    <location>
        <begin position="52"/>
        <end position="63"/>
    </location>
</feature>
<reference evidence="6" key="2">
    <citation type="submission" date="2025-09" db="UniProtKB">
        <authorList>
            <consortium name="Ensembl"/>
        </authorList>
    </citation>
    <scope>IDENTIFICATION</scope>
</reference>